<keyword evidence="4 5" id="KW-0413">Isomerase</keyword>
<evidence type="ECO:0000256" key="2">
    <source>
        <dbReference type="ARBA" id="ARBA00007365"/>
    </source>
</evidence>
<comment type="function">
    <text evidence="1 5">PPIases accelerate the folding of proteins. It catalyzes the cis-trans isomerization of proline imidic peptide bonds in oligopeptides.</text>
</comment>
<dbReference type="InterPro" id="IPR029000">
    <property type="entry name" value="Cyclophilin-like_dom_sf"/>
</dbReference>
<dbReference type="Gene3D" id="2.40.100.10">
    <property type="entry name" value="Cyclophilin-like"/>
    <property type="match status" value="1"/>
</dbReference>
<dbReference type="EMBL" id="CP017599">
    <property type="protein sequence ID" value="AOW99768.1"/>
    <property type="molecule type" value="Genomic_DNA"/>
</dbReference>
<evidence type="ECO:0000259" key="7">
    <source>
        <dbReference type="PROSITE" id="PS50072"/>
    </source>
</evidence>
<dbReference type="AlphaFoldDB" id="A0A1D8TQ27"/>
<evidence type="ECO:0000256" key="4">
    <source>
        <dbReference type="ARBA" id="ARBA00023235"/>
    </source>
</evidence>
<evidence type="ECO:0000256" key="3">
    <source>
        <dbReference type="ARBA" id="ARBA00023110"/>
    </source>
</evidence>
<keyword evidence="3 5" id="KW-0697">Rotamase</keyword>
<gene>
    <name evidence="8" type="ORF">BJP34_10145</name>
</gene>
<dbReference type="PANTHER" id="PTHR45625:SF4">
    <property type="entry name" value="PEPTIDYLPROLYL ISOMERASE DOMAIN AND WD REPEAT-CONTAINING PROTEIN 1"/>
    <property type="match status" value="1"/>
</dbReference>
<feature type="region of interest" description="Disordered" evidence="6">
    <location>
        <begin position="65"/>
        <end position="101"/>
    </location>
</feature>
<organism evidence="8 9">
    <name type="scientific">Moorena producens PAL-8-15-08-1</name>
    <dbReference type="NCBI Taxonomy" id="1458985"/>
    <lineage>
        <taxon>Bacteria</taxon>
        <taxon>Bacillati</taxon>
        <taxon>Cyanobacteriota</taxon>
        <taxon>Cyanophyceae</taxon>
        <taxon>Coleofasciculales</taxon>
        <taxon>Coleofasciculaceae</taxon>
        <taxon>Moorena</taxon>
    </lineage>
</organism>
<dbReference type="PIRSF" id="PIRSF001467">
    <property type="entry name" value="Peptidylpro_ismrse"/>
    <property type="match status" value="1"/>
</dbReference>
<evidence type="ECO:0000313" key="8">
    <source>
        <dbReference type="EMBL" id="AOW99768.1"/>
    </source>
</evidence>
<dbReference type="STRING" id="1458985.BJP34_10145"/>
<dbReference type="InterPro" id="IPR002130">
    <property type="entry name" value="Cyclophilin-type_PPIase_dom"/>
</dbReference>
<accession>A0A1D8TQ27</accession>
<dbReference type="InterPro" id="IPR024936">
    <property type="entry name" value="Cyclophilin-type_PPIase"/>
</dbReference>
<dbReference type="CDD" id="cd00317">
    <property type="entry name" value="cyclophilin"/>
    <property type="match status" value="1"/>
</dbReference>
<dbReference type="Proteomes" id="UP000177870">
    <property type="component" value="Chromosome"/>
</dbReference>
<dbReference type="RefSeq" id="WP_070392244.1">
    <property type="nucleotide sequence ID" value="NZ_CP017599.1"/>
</dbReference>
<sequence length="171" mass="18564">MANPTATLETSLGTITVELFTDVMPETAGNFIKLAQSGFYDGLHFHRVINNFMIQFGCPYSKDPNSPRAGTGNGPDGCIKDEHPDNGKISNEPGTLSMANTGAPNSGSCQFFINTRDNSYLDWFSPGPSKHPVFGRVTEGIDVVQKIQTTPTVRGDRPKTPVQMVKVTINE</sequence>
<dbReference type="OrthoDB" id="9807797at2"/>
<comment type="similarity">
    <text evidence="2 5">Belongs to the cyclophilin-type PPIase family.</text>
</comment>
<proteinExistence type="inferred from homology"/>
<dbReference type="PANTHER" id="PTHR45625">
    <property type="entry name" value="PEPTIDYL-PROLYL CIS-TRANS ISOMERASE-RELATED"/>
    <property type="match status" value="1"/>
</dbReference>
<dbReference type="EC" id="5.2.1.8" evidence="5"/>
<reference evidence="9" key="1">
    <citation type="submission" date="2016-10" db="EMBL/GenBank/DDBJ databases">
        <title>Comparative genomics uncovers the prolific and rare metabolic potential of the cyanobacterial genus Moorea.</title>
        <authorList>
            <person name="Leao T."/>
            <person name="Castelao G."/>
            <person name="Korobeynikov A."/>
            <person name="Monroe E.A."/>
            <person name="Podell S."/>
            <person name="Glukhov E."/>
            <person name="Allen E."/>
            <person name="Gerwick W.H."/>
            <person name="Gerwick L."/>
        </authorList>
    </citation>
    <scope>NUCLEOTIDE SEQUENCE [LARGE SCALE GENOMIC DNA]</scope>
    <source>
        <strain evidence="9">PAL-8-15-08-1</strain>
    </source>
</reference>
<evidence type="ECO:0000256" key="5">
    <source>
        <dbReference type="RuleBase" id="RU363019"/>
    </source>
</evidence>
<name>A0A1D8TQ27_9CYAN</name>
<evidence type="ECO:0000256" key="6">
    <source>
        <dbReference type="SAM" id="MobiDB-lite"/>
    </source>
</evidence>
<dbReference type="KEGG" id="mpro:BJP34_10145"/>
<comment type="catalytic activity">
    <reaction evidence="5">
        <text>[protein]-peptidylproline (omega=180) = [protein]-peptidylproline (omega=0)</text>
        <dbReference type="Rhea" id="RHEA:16237"/>
        <dbReference type="Rhea" id="RHEA-COMP:10747"/>
        <dbReference type="Rhea" id="RHEA-COMP:10748"/>
        <dbReference type="ChEBI" id="CHEBI:83833"/>
        <dbReference type="ChEBI" id="CHEBI:83834"/>
        <dbReference type="EC" id="5.2.1.8"/>
    </reaction>
</comment>
<dbReference type="GO" id="GO:0003755">
    <property type="term" value="F:peptidyl-prolyl cis-trans isomerase activity"/>
    <property type="evidence" value="ECO:0007669"/>
    <property type="project" value="UniProtKB-UniRule"/>
</dbReference>
<dbReference type="GO" id="GO:0006457">
    <property type="term" value="P:protein folding"/>
    <property type="evidence" value="ECO:0007669"/>
    <property type="project" value="InterPro"/>
</dbReference>
<dbReference type="PROSITE" id="PS00170">
    <property type="entry name" value="CSA_PPIASE_1"/>
    <property type="match status" value="1"/>
</dbReference>
<dbReference type="InterPro" id="IPR020892">
    <property type="entry name" value="Cyclophilin-type_PPIase_CS"/>
</dbReference>
<feature type="domain" description="PPIase cyclophilin-type" evidence="7">
    <location>
        <begin position="9"/>
        <end position="169"/>
    </location>
</feature>
<protein>
    <recommendedName>
        <fullName evidence="5">Peptidyl-prolyl cis-trans isomerase</fullName>
        <shortName evidence="5">PPIase</shortName>
        <ecNumber evidence="5">5.2.1.8</ecNumber>
    </recommendedName>
</protein>
<dbReference type="PRINTS" id="PR00153">
    <property type="entry name" value="CSAPPISMRASE"/>
</dbReference>
<evidence type="ECO:0000256" key="1">
    <source>
        <dbReference type="ARBA" id="ARBA00002388"/>
    </source>
</evidence>
<feature type="compositionally biased region" description="Polar residues" evidence="6">
    <location>
        <begin position="88"/>
        <end position="101"/>
    </location>
</feature>
<evidence type="ECO:0000313" key="9">
    <source>
        <dbReference type="Proteomes" id="UP000177870"/>
    </source>
</evidence>
<dbReference type="PROSITE" id="PS50072">
    <property type="entry name" value="CSA_PPIASE_2"/>
    <property type="match status" value="1"/>
</dbReference>
<dbReference type="Pfam" id="PF00160">
    <property type="entry name" value="Pro_isomerase"/>
    <property type="match status" value="1"/>
</dbReference>
<dbReference type="SUPFAM" id="SSF50891">
    <property type="entry name" value="Cyclophilin-like"/>
    <property type="match status" value="1"/>
</dbReference>
<dbReference type="InterPro" id="IPR044666">
    <property type="entry name" value="Cyclophilin_A-like"/>
</dbReference>